<dbReference type="PANTHER" id="PTHR43229">
    <property type="entry name" value="NODULATION PROTEIN J"/>
    <property type="match status" value="1"/>
</dbReference>
<evidence type="ECO:0000256" key="5">
    <source>
        <dbReference type="ARBA" id="ARBA00023251"/>
    </source>
</evidence>
<dbReference type="InterPro" id="IPR051784">
    <property type="entry name" value="Nod_factor_ABC_transporter"/>
</dbReference>
<organism evidence="8 9">
    <name type="scientific">Actinophytocola gossypii</name>
    <dbReference type="NCBI Taxonomy" id="2812003"/>
    <lineage>
        <taxon>Bacteria</taxon>
        <taxon>Bacillati</taxon>
        <taxon>Actinomycetota</taxon>
        <taxon>Actinomycetes</taxon>
        <taxon>Pseudonocardiales</taxon>
        <taxon>Pseudonocardiaceae</taxon>
    </lineage>
</organism>
<gene>
    <name evidence="8" type="ORF">JT362_28905</name>
</gene>
<name>A0ABT2JGZ3_9PSEU</name>
<evidence type="ECO:0000313" key="8">
    <source>
        <dbReference type="EMBL" id="MCT2587151.1"/>
    </source>
</evidence>
<evidence type="ECO:0000256" key="4">
    <source>
        <dbReference type="ARBA" id="ARBA00023136"/>
    </source>
</evidence>
<comment type="caution">
    <text evidence="8">The sequence shown here is derived from an EMBL/GenBank/DDBJ whole genome shotgun (WGS) entry which is preliminary data.</text>
</comment>
<dbReference type="PIRSF" id="PIRSF006648">
    <property type="entry name" value="DrrB"/>
    <property type="match status" value="1"/>
</dbReference>
<accession>A0ABT2JGZ3</accession>
<keyword evidence="4 6" id="KW-0472">Membrane</keyword>
<evidence type="ECO:0000256" key="2">
    <source>
        <dbReference type="ARBA" id="ARBA00022692"/>
    </source>
</evidence>
<comment type="subcellular location">
    <subcellularLocation>
        <location evidence="1">Membrane</location>
        <topology evidence="1">Multi-pass membrane protein</topology>
    </subcellularLocation>
</comment>
<feature type="domain" description="ABC-2 type transporter transmembrane" evidence="7">
    <location>
        <begin position="66"/>
        <end position="247"/>
    </location>
</feature>
<evidence type="ECO:0000313" key="9">
    <source>
        <dbReference type="Proteomes" id="UP001156441"/>
    </source>
</evidence>
<feature type="transmembrane region" description="Helical" evidence="6">
    <location>
        <begin position="228"/>
        <end position="249"/>
    </location>
</feature>
<reference evidence="8 9" key="1">
    <citation type="submission" date="2021-02" db="EMBL/GenBank/DDBJ databases">
        <title>Actinophytocola xerophila sp. nov., isolated from soil of cotton cropping field.</title>
        <authorList>
            <person name="Huang R."/>
            <person name="Chen X."/>
            <person name="Ge X."/>
            <person name="Liu W."/>
        </authorList>
    </citation>
    <scope>NUCLEOTIDE SEQUENCE [LARGE SCALE GENOMIC DNA]</scope>
    <source>
        <strain evidence="8 9">S1-96</strain>
    </source>
</reference>
<proteinExistence type="predicted"/>
<dbReference type="Pfam" id="PF12698">
    <property type="entry name" value="ABC2_membrane_3"/>
    <property type="match status" value="1"/>
</dbReference>
<feature type="transmembrane region" description="Helical" evidence="6">
    <location>
        <begin position="111"/>
        <end position="138"/>
    </location>
</feature>
<sequence length="252" mass="25974">MTLDLSPGRGRLPLPVIIARQTAMELRLAVSRVDAVVVMVVPSVLALLGVGLTDVIRLPTDDRLGFAVPGAIALAVMATAFVGLATATGWERAQGVLKRLGASPLPSWGLLLAKIGAVVVLIEVQVVLLVGAGMLFGWRPHAGGVLGALGLVALATAAFAGVALTMAGRLRPDTTAGAAQLIHLLMIVFGHVVFPLPAGLVQATQLLPVTALAEGLRSTLTAGAGVPAGYWSLLGLWTVLGVVSVVLWFRWE</sequence>
<feature type="transmembrane region" description="Helical" evidence="6">
    <location>
        <begin position="144"/>
        <end position="166"/>
    </location>
</feature>
<dbReference type="Proteomes" id="UP001156441">
    <property type="component" value="Unassembled WGS sequence"/>
</dbReference>
<dbReference type="PANTHER" id="PTHR43229:SF2">
    <property type="entry name" value="NODULATION PROTEIN J"/>
    <property type="match status" value="1"/>
</dbReference>
<protein>
    <submittedName>
        <fullName evidence="8">ABC transporter permease</fullName>
    </submittedName>
</protein>
<feature type="transmembrane region" description="Helical" evidence="6">
    <location>
        <begin position="178"/>
        <end position="198"/>
    </location>
</feature>
<evidence type="ECO:0000256" key="1">
    <source>
        <dbReference type="ARBA" id="ARBA00004141"/>
    </source>
</evidence>
<feature type="transmembrane region" description="Helical" evidence="6">
    <location>
        <begin position="64"/>
        <end position="90"/>
    </location>
</feature>
<dbReference type="RefSeq" id="WP_260195037.1">
    <property type="nucleotide sequence ID" value="NZ_JAFFZE010000023.1"/>
</dbReference>
<evidence type="ECO:0000256" key="6">
    <source>
        <dbReference type="SAM" id="Phobius"/>
    </source>
</evidence>
<feature type="transmembrane region" description="Helical" evidence="6">
    <location>
        <begin position="33"/>
        <end position="52"/>
    </location>
</feature>
<dbReference type="EMBL" id="JAFFZE010000023">
    <property type="protein sequence ID" value="MCT2587151.1"/>
    <property type="molecule type" value="Genomic_DNA"/>
</dbReference>
<keyword evidence="3 6" id="KW-1133">Transmembrane helix</keyword>
<keyword evidence="5" id="KW-0046">Antibiotic resistance</keyword>
<dbReference type="InterPro" id="IPR013525">
    <property type="entry name" value="ABC2_TM"/>
</dbReference>
<evidence type="ECO:0000259" key="7">
    <source>
        <dbReference type="Pfam" id="PF12698"/>
    </source>
</evidence>
<evidence type="ECO:0000256" key="3">
    <source>
        <dbReference type="ARBA" id="ARBA00022989"/>
    </source>
</evidence>
<keyword evidence="9" id="KW-1185">Reference proteome</keyword>
<dbReference type="InterPro" id="IPR000412">
    <property type="entry name" value="ABC_2_transport"/>
</dbReference>
<keyword evidence="2 6" id="KW-0812">Transmembrane</keyword>